<comment type="caution">
    <text evidence="4">The sequence shown here is derived from an EMBL/GenBank/DDBJ whole genome shotgun (WGS) entry which is preliminary data.</text>
</comment>
<dbReference type="AlphaFoldDB" id="A0A511YNM5"/>
<keyword evidence="1" id="KW-0328">Glycosyltransferase</keyword>
<reference evidence="4 5" key="1">
    <citation type="submission" date="2019-07" db="EMBL/GenBank/DDBJ databases">
        <title>Whole genome shotgun sequence of Chryseobacterium hagamense NBRC 105253.</title>
        <authorList>
            <person name="Hosoyama A."/>
            <person name="Uohara A."/>
            <person name="Ohji S."/>
            <person name="Ichikawa N."/>
        </authorList>
    </citation>
    <scope>NUCLEOTIDE SEQUENCE [LARGE SCALE GENOMIC DNA]</scope>
    <source>
        <strain evidence="4 5">NBRC 105253</strain>
    </source>
</reference>
<dbReference type="GO" id="GO:0016758">
    <property type="term" value="F:hexosyltransferase activity"/>
    <property type="evidence" value="ECO:0007669"/>
    <property type="project" value="UniProtKB-ARBA"/>
</dbReference>
<evidence type="ECO:0000256" key="2">
    <source>
        <dbReference type="ARBA" id="ARBA00022679"/>
    </source>
</evidence>
<evidence type="ECO:0000313" key="5">
    <source>
        <dbReference type="Proteomes" id="UP000321863"/>
    </source>
</evidence>
<keyword evidence="2" id="KW-0808">Transferase</keyword>
<dbReference type="SUPFAM" id="SSF53448">
    <property type="entry name" value="Nucleotide-diphospho-sugar transferases"/>
    <property type="match status" value="1"/>
</dbReference>
<dbReference type="Gene3D" id="3.90.550.10">
    <property type="entry name" value="Spore Coat Polysaccharide Biosynthesis Protein SpsA, Chain A"/>
    <property type="match status" value="1"/>
</dbReference>
<proteinExistence type="predicted"/>
<name>A0A511YNM5_9FLAO</name>
<dbReference type="OrthoDB" id="9815829at2"/>
<dbReference type="InterPro" id="IPR029044">
    <property type="entry name" value="Nucleotide-diphossugar_trans"/>
</dbReference>
<dbReference type="PANTHER" id="PTHR22916:SF51">
    <property type="entry name" value="GLYCOSYLTRANSFERASE EPSH-RELATED"/>
    <property type="match status" value="1"/>
</dbReference>
<dbReference type="RefSeq" id="WP_146941941.1">
    <property type="nucleotide sequence ID" value="NZ_BJYJ01000014.1"/>
</dbReference>
<gene>
    <name evidence="4" type="ORF">CHA01nite_25340</name>
</gene>
<evidence type="ECO:0000256" key="1">
    <source>
        <dbReference type="ARBA" id="ARBA00022676"/>
    </source>
</evidence>
<accession>A0A511YNM5</accession>
<sequence length="344" mass="40449">MSPEKNKVLVSVIIPVYNVEKFLSETIESVLDQTLTDFELILINDGSTDGSPEICRAYQKKDSRIRYFSQHNSGVSVARNSGLSHATGEYVFFMDSDDTINKQFIETSYKSAKEQNSDFTIVGDHYCRMLPDVSALPTCAQFLRMEFLQQYKDVRFPEDIQPCEDGLFSHRLIALTDNMGTNRCGIYHYRSHENQNSLKINENTEKIIRQIPDWFEILKAFYTKYDLYKTHALHLALFVEHEPFGLRYLNTPFTKEQKERLFKIIRNFADEHVIPYLGKKDYSKLSLPFIYFIQSGQSSEFDEKLRKYLKNKRFNKKTRLFFAKLIPVGKLRRDLRKEINIKYP</sequence>
<feature type="domain" description="Glycosyltransferase 2-like" evidence="3">
    <location>
        <begin position="11"/>
        <end position="123"/>
    </location>
</feature>
<dbReference type="Pfam" id="PF00535">
    <property type="entry name" value="Glycos_transf_2"/>
    <property type="match status" value="1"/>
</dbReference>
<dbReference type="EMBL" id="BJYJ01000014">
    <property type="protein sequence ID" value="GEN76794.1"/>
    <property type="molecule type" value="Genomic_DNA"/>
</dbReference>
<dbReference type="InterPro" id="IPR001173">
    <property type="entry name" value="Glyco_trans_2-like"/>
</dbReference>
<evidence type="ECO:0000313" key="4">
    <source>
        <dbReference type="EMBL" id="GEN76794.1"/>
    </source>
</evidence>
<dbReference type="CDD" id="cd00761">
    <property type="entry name" value="Glyco_tranf_GTA_type"/>
    <property type="match status" value="1"/>
</dbReference>
<dbReference type="Proteomes" id="UP000321863">
    <property type="component" value="Unassembled WGS sequence"/>
</dbReference>
<protein>
    <recommendedName>
        <fullName evidence="3">Glycosyltransferase 2-like domain-containing protein</fullName>
    </recommendedName>
</protein>
<evidence type="ECO:0000259" key="3">
    <source>
        <dbReference type="Pfam" id="PF00535"/>
    </source>
</evidence>
<keyword evidence="5" id="KW-1185">Reference proteome</keyword>
<dbReference type="PANTHER" id="PTHR22916">
    <property type="entry name" value="GLYCOSYLTRANSFERASE"/>
    <property type="match status" value="1"/>
</dbReference>
<organism evidence="4 5">
    <name type="scientific">Chryseobacterium hagamense</name>
    <dbReference type="NCBI Taxonomy" id="395935"/>
    <lineage>
        <taxon>Bacteria</taxon>
        <taxon>Pseudomonadati</taxon>
        <taxon>Bacteroidota</taxon>
        <taxon>Flavobacteriia</taxon>
        <taxon>Flavobacteriales</taxon>
        <taxon>Weeksellaceae</taxon>
        <taxon>Chryseobacterium group</taxon>
        <taxon>Chryseobacterium</taxon>
    </lineage>
</organism>